<organism evidence="1">
    <name type="scientific">Siphoviridae sp. cthrK8</name>
    <dbReference type="NCBI Taxonomy" id="2826429"/>
    <lineage>
        <taxon>Viruses</taxon>
        <taxon>Duplodnaviria</taxon>
        <taxon>Heunggongvirae</taxon>
        <taxon>Uroviricota</taxon>
        <taxon>Caudoviricetes</taxon>
    </lineage>
</organism>
<reference evidence="1" key="1">
    <citation type="journal article" date="2021" name="Proc. Natl. Acad. Sci. U.S.A.">
        <title>A Catalog of Tens of Thousands of Viruses from Human Metagenomes Reveals Hidden Associations with Chronic Diseases.</title>
        <authorList>
            <person name="Tisza M.J."/>
            <person name="Buck C.B."/>
        </authorList>
    </citation>
    <scope>NUCLEOTIDE SEQUENCE</scope>
    <source>
        <strain evidence="1">CthrK8</strain>
    </source>
</reference>
<evidence type="ECO:0000313" key="1">
    <source>
        <dbReference type="EMBL" id="DAD87453.1"/>
    </source>
</evidence>
<sequence length="74" mass="9075">MYTLNLLSRHDLFRLLKRELLIFLQYLTKSVTGIMYTIQARYHPIFTWLSSRLFKICVQLLYHYPVNKSKYFLL</sequence>
<proteinExistence type="predicted"/>
<dbReference type="EMBL" id="BK015021">
    <property type="protein sequence ID" value="DAD87453.1"/>
    <property type="molecule type" value="Genomic_DNA"/>
</dbReference>
<name>A0A8S5MYG8_9CAUD</name>
<accession>A0A8S5MYG8</accession>
<protein>
    <submittedName>
        <fullName evidence="1">Uncharacterized protein</fullName>
    </submittedName>
</protein>